<dbReference type="Gene3D" id="3.40.50.2300">
    <property type="match status" value="1"/>
</dbReference>
<dbReference type="PANTHER" id="PTHR44591">
    <property type="entry name" value="STRESS RESPONSE REGULATOR PROTEIN 1"/>
    <property type="match status" value="1"/>
</dbReference>
<proteinExistence type="predicted"/>
<dbReference type="Proteomes" id="UP000515312">
    <property type="component" value="Chromosome"/>
</dbReference>
<keyword evidence="6" id="KW-1185">Reference proteome</keyword>
<evidence type="ECO:0000259" key="4">
    <source>
        <dbReference type="PROSITE" id="PS50110"/>
    </source>
</evidence>
<evidence type="ECO:0000256" key="3">
    <source>
        <dbReference type="PROSITE-ProRule" id="PRU00169"/>
    </source>
</evidence>
<reference evidence="5 6" key="1">
    <citation type="submission" date="2020-08" db="EMBL/GenBank/DDBJ databases">
        <title>Edaphobacter telluris sp. nov. and Acidobacterium dinghuensis sp. nov., two acidobacteria isolated from forest soil.</title>
        <authorList>
            <person name="Fu J."/>
            <person name="Qiu L."/>
        </authorList>
    </citation>
    <scope>NUCLEOTIDE SEQUENCE [LARGE SCALE GENOMIC DNA]</scope>
    <source>
        <strain evidence="5">4Y35</strain>
    </source>
</reference>
<dbReference type="SUPFAM" id="SSF52172">
    <property type="entry name" value="CheY-like"/>
    <property type="match status" value="1"/>
</dbReference>
<protein>
    <submittedName>
        <fullName evidence="5">Response regulator</fullName>
    </submittedName>
</protein>
<dbReference type="InterPro" id="IPR050595">
    <property type="entry name" value="Bact_response_regulator"/>
</dbReference>
<dbReference type="AlphaFoldDB" id="A0A7G8BGP4"/>
<dbReference type="KEGG" id="adin:H7849_22095"/>
<evidence type="ECO:0000256" key="2">
    <source>
        <dbReference type="ARBA" id="ARBA00023012"/>
    </source>
</evidence>
<dbReference type="GO" id="GO:0000160">
    <property type="term" value="P:phosphorelay signal transduction system"/>
    <property type="evidence" value="ECO:0007669"/>
    <property type="project" value="UniProtKB-KW"/>
</dbReference>
<keyword evidence="1 3" id="KW-0597">Phosphoprotein</keyword>
<feature type="modified residue" description="4-aspartylphosphate" evidence="3">
    <location>
        <position position="57"/>
    </location>
</feature>
<feature type="domain" description="Response regulatory" evidence="4">
    <location>
        <begin position="8"/>
        <end position="124"/>
    </location>
</feature>
<accession>A0A7G8BGP4</accession>
<dbReference type="Pfam" id="PF00072">
    <property type="entry name" value="Response_reg"/>
    <property type="match status" value="1"/>
</dbReference>
<evidence type="ECO:0000256" key="1">
    <source>
        <dbReference type="ARBA" id="ARBA00022553"/>
    </source>
</evidence>
<evidence type="ECO:0000313" key="5">
    <source>
        <dbReference type="EMBL" id="QNI31714.1"/>
    </source>
</evidence>
<dbReference type="InterPro" id="IPR011006">
    <property type="entry name" value="CheY-like_superfamily"/>
</dbReference>
<dbReference type="SMART" id="SM00448">
    <property type="entry name" value="REC"/>
    <property type="match status" value="1"/>
</dbReference>
<sequence>MQNRNSLRVFVVDDEKVIAQSLAVLLRQSGFLAESFINPLEALTEAASTPPDLLISDVMMPEMSGVELAIKLRAFHPDCKILLFSGQAATADLLRAAREQGHDFELLLKPVHPADLLAAIKRVVPPENAEE</sequence>
<dbReference type="PROSITE" id="PS50110">
    <property type="entry name" value="RESPONSE_REGULATORY"/>
    <property type="match status" value="1"/>
</dbReference>
<dbReference type="EMBL" id="CP060394">
    <property type="protein sequence ID" value="QNI31714.1"/>
    <property type="molecule type" value="Genomic_DNA"/>
</dbReference>
<organism evidence="5 6">
    <name type="scientific">Alloacidobacterium dinghuense</name>
    <dbReference type="NCBI Taxonomy" id="2763107"/>
    <lineage>
        <taxon>Bacteria</taxon>
        <taxon>Pseudomonadati</taxon>
        <taxon>Acidobacteriota</taxon>
        <taxon>Terriglobia</taxon>
        <taxon>Terriglobales</taxon>
        <taxon>Acidobacteriaceae</taxon>
        <taxon>Alloacidobacterium</taxon>
    </lineage>
</organism>
<name>A0A7G8BGP4_9BACT</name>
<dbReference type="PANTHER" id="PTHR44591:SF14">
    <property type="entry name" value="PROTEIN PILG"/>
    <property type="match status" value="1"/>
</dbReference>
<dbReference type="InterPro" id="IPR001789">
    <property type="entry name" value="Sig_transdc_resp-reg_receiver"/>
</dbReference>
<gene>
    <name evidence="5" type="ORF">H7849_22095</name>
</gene>
<keyword evidence="2" id="KW-0902">Two-component regulatory system</keyword>
<evidence type="ECO:0000313" key="6">
    <source>
        <dbReference type="Proteomes" id="UP000515312"/>
    </source>
</evidence>